<feature type="domain" description="EGF-like" evidence="2">
    <location>
        <begin position="169"/>
        <end position="202"/>
    </location>
</feature>
<dbReference type="Proteomes" id="UP000230423">
    <property type="component" value="Unassembled WGS sequence"/>
</dbReference>
<dbReference type="InterPro" id="IPR000742">
    <property type="entry name" value="EGF"/>
</dbReference>
<dbReference type="EMBL" id="KZ346443">
    <property type="protein sequence ID" value="PIO69972.1"/>
    <property type="molecule type" value="Genomic_DNA"/>
</dbReference>
<proteinExistence type="predicted"/>
<dbReference type="PROSITE" id="PS01186">
    <property type="entry name" value="EGF_2"/>
    <property type="match status" value="1"/>
</dbReference>
<feature type="domain" description="EGF-like" evidence="2">
    <location>
        <begin position="103"/>
        <end position="139"/>
    </location>
</feature>
<comment type="caution">
    <text evidence="1">Lacks conserved residue(s) required for the propagation of feature annotation.</text>
</comment>
<feature type="disulfide bond" evidence="1">
    <location>
        <begin position="192"/>
        <end position="201"/>
    </location>
</feature>
<dbReference type="Gene3D" id="2.10.25.10">
    <property type="entry name" value="Laminin"/>
    <property type="match status" value="1"/>
</dbReference>
<dbReference type="OrthoDB" id="6130531at2759"/>
<keyword evidence="4" id="KW-1185">Reference proteome</keyword>
<name>A0A2G9UJQ4_TELCI</name>
<evidence type="ECO:0000259" key="2">
    <source>
        <dbReference type="PROSITE" id="PS50026"/>
    </source>
</evidence>
<accession>A0A2G9UJQ4</accession>
<dbReference type="AlphaFoldDB" id="A0A2G9UJQ4"/>
<gene>
    <name evidence="3" type="ORF">TELCIR_08187</name>
</gene>
<feature type="disulfide bond" evidence="1">
    <location>
        <begin position="129"/>
        <end position="138"/>
    </location>
</feature>
<dbReference type="PROSITE" id="PS50026">
    <property type="entry name" value="EGF_3"/>
    <property type="match status" value="2"/>
</dbReference>
<protein>
    <submittedName>
        <fullName evidence="3">EGF-like domain protein</fullName>
    </submittedName>
</protein>
<evidence type="ECO:0000313" key="3">
    <source>
        <dbReference type="EMBL" id="PIO69972.1"/>
    </source>
</evidence>
<dbReference type="SUPFAM" id="SSF57196">
    <property type="entry name" value="EGF/Laminin"/>
    <property type="match status" value="1"/>
</dbReference>
<keyword evidence="1" id="KW-0245">EGF-like domain</keyword>
<reference evidence="3 4" key="1">
    <citation type="submission" date="2015-09" db="EMBL/GenBank/DDBJ databases">
        <title>Draft genome of the parasitic nematode Teladorsagia circumcincta isolate WARC Sus (inbred).</title>
        <authorList>
            <person name="Mitreva M."/>
        </authorList>
    </citation>
    <scope>NUCLEOTIDE SEQUENCE [LARGE SCALE GENOMIC DNA]</scope>
    <source>
        <strain evidence="3 4">S</strain>
    </source>
</reference>
<organism evidence="3 4">
    <name type="scientific">Teladorsagia circumcincta</name>
    <name type="common">Brown stomach worm</name>
    <name type="synonym">Ostertagia circumcincta</name>
    <dbReference type="NCBI Taxonomy" id="45464"/>
    <lineage>
        <taxon>Eukaryota</taxon>
        <taxon>Metazoa</taxon>
        <taxon>Ecdysozoa</taxon>
        <taxon>Nematoda</taxon>
        <taxon>Chromadorea</taxon>
        <taxon>Rhabditida</taxon>
        <taxon>Rhabditina</taxon>
        <taxon>Rhabditomorpha</taxon>
        <taxon>Strongyloidea</taxon>
        <taxon>Trichostrongylidae</taxon>
        <taxon>Teladorsagia</taxon>
    </lineage>
</organism>
<evidence type="ECO:0000256" key="1">
    <source>
        <dbReference type="PROSITE-ProRule" id="PRU00076"/>
    </source>
</evidence>
<keyword evidence="1" id="KW-1015">Disulfide bond</keyword>
<dbReference type="SMART" id="SM00181">
    <property type="entry name" value="EGF"/>
    <property type="match status" value="2"/>
</dbReference>
<evidence type="ECO:0000313" key="4">
    <source>
        <dbReference type="Proteomes" id="UP000230423"/>
    </source>
</evidence>
<sequence>MEVSISSATSCRETRPIAVVANYSDDGLRIDWKRPDADDVGCKSNPIVASLLQHVYAEMDGGDMSRNGGVHARMHHGKCVCEPKWKGPICNEFEGCPEGHALHGKVCTANVCQHDGTLAVGKKEIECICEVPWDGRYCDRLACWRKTKFGQDKRFRNQVDHCVCTAYFEGDNCDKIIGCMNGGELQDHRCICKEGYGGEVCEKRCQKGQVTRFNSFQVISFFKVTKNVELGVIYIAPWRAYDEARRSRI</sequence>
<dbReference type="PROSITE" id="PS00022">
    <property type="entry name" value="EGF_1"/>
    <property type="match status" value="2"/>
</dbReference>